<keyword evidence="4" id="KW-1185">Reference proteome</keyword>
<evidence type="ECO:0000256" key="1">
    <source>
        <dbReference type="SAM" id="MobiDB-lite"/>
    </source>
</evidence>
<feature type="domain" description="Phosphoribulokinase/uridine kinase" evidence="2">
    <location>
        <begin position="67"/>
        <end position="219"/>
    </location>
</feature>
<proteinExistence type="predicted"/>
<evidence type="ECO:0000313" key="4">
    <source>
        <dbReference type="Proteomes" id="UP001203852"/>
    </source>
</evidence>
<dbReference type="SUPFAM" id="SSF52540">
    <property type="entry name" value="P-loop containing nucleoside triphosphate hydrolases"/>
    <property type="match status" value="1"/>
</dbReference>
<dbReference type="AlphaFoldDB" id="A0AAN6DYZ6"/>
<sequence length="270" mass="30144">MARPTIAKREGGRAQNEATRGSKRSRTCNAARQGTDTCVYPKMDKTYYQITANIERAANAKLPGRLIVGIAGPPGCGKSTIAEQLVRNINASSTLKAQAVSLDGFHIRRSVLDSWPNREEAYVRRGAPWTFDVDAILKFVTALSQTAVLPAERRPQFLAPSFDHALKDPKDADVVISPETPIVILDGNYLLLDEEKWRDLSPCLDYKIMVTVDRDVTRERVAKRHVLAGIEPTLEKGFERFDRNDQINGDLIRTRMLPCDMLVESIPIVV</sequence>
<comment type="caution">
    <text evidence="3">The sequence shown here is derived from an EMBL/GenBank/DDBJ whole genome shotgun (WGS) entry which is preliminary data.</text>
</comment>
<dbReference type="Pfam" id="PF00485">
    <property type="entry name" value="PRK"/>
    <property type="match status" value="1"/>
</dbReference>
<evidence type="ECO:0000259" key="2">
    <source>
        <dbReference type="Pfam" id="PF00485"/>
    </source>
</evidence>
<accession>A0AAN6DYZ6</accession>
<dbReference type="EMBL" id="MU404353">
    <property type="protein sequence ID" value="KAI1613998.1"/>
    <property type="molecule type" value="Genomic_DNA"/>
</dbReference>
<dbReference type="Gene3D" id="3.40.50.300">
    <property type="entry name" value="P-loop containing nucleotide triphosphate hydrolases"/>
    <property type="match status" value="2"/>
</dbReference>
<dbReference type="GO" id="GO:0005524">
    <property type="term" value="F:ATP binding"/>
    <property type="evidence" value="ECO:0007669"/>
    <property type="project" value="InterPro"/>
</dbReference>
<gene>
    <name evidence="3" type="ORF">EDD36DRAFT_212239</name>
</gene>
<name>A0AAN6DYZ6_9EURO</name>
<dbReference type="InterPro" id="IPR006083">
    <property type="entry name" value="PRK/URK"/>
</dbReference>
<dbReference type="InterPro" id="IPR027417">
    <property type="entry name" value="P-loop_NTPase"/>
</dbReference>
<organism evidence="3 4">
    <name type="scientific">Exophiala viscosa</name>
    <dbReference type="NCBI Taxonomy" id="2486360"/>
    <lineage>
        <taxon>Eukaryota</taxon>
        <taxon>Fungi</taxon>
        <taxon>Dikarya</taxon>
        <taxon>Ascomycota</taxon>
        <taxon>Pezizomycotina</taxon>
        <taxon>Eurotiomycetes</taxon>
        <taxon>Chaetothyriomycetidae</taxon>
        <taxon>Chaetothyriales</taxon>
        <taxon>Herpotrichiellaceae</taxon>
        <taxon>Exophiala</taxon>
    </lineage>
</organism>
<dbReference type="Proteomes" id="UP001203852">
    <property type="component" value="Unassembled WGS sequence"/>
</dbReference>
<feature type="region of interest" description="Disordered" evidence="1">
    <location>
        <begin position="1"/>
        <end position="29"/>
    </location>
</feature>
<reference evidence="3" key="1">
    <citation type="journal article" date="2022" name="bioRxiv">
        <title>Deciphering the potential niche of two novel black yeast fungi from a biological soil crust based on their genomes, phenotypes, and melanin regulation.</title>
        <authorList>
            <consortium name="DOE Joint Genome Institute"/>
            <person name="Carr E.C."/>
            <person name="Barton Q."/>
            <person name="Grambo S."/>
            <person name="Sullivan M."/>
            <person name="Renfro C.M."/>
            <person name="Kuo A."/>
            <person name="Pangilinan J."/>
            <person name="Lipzen A."/>
            <person name="Keymanesh K."/>
            <person name="Savage E."/>
            <person name="Barry K."/>
            <person name="Grigoriev I.V."/>
            <person name="Riekhof W.R."/>
            <person name="Harris S.S."/>
        </authorList>
    </citation>
    <scope>NUCLEOTIDE SEQUENCE</scope>
    <source>
        <strain evidence="3">JF 03-4F</strain>
    </source>
</reference>
<dbReference type="PANTHER" id="PTHR10285">
    <property type="entry name" value="URIDINE KINASE"/>
    <property type="match status" value="1"/>
</dbReference>
<dbReference type="GO" id="GO:0016301">
    <property type="term" value="F:kinase activity"/>
    <property type="evidence" value="ECO:0007669"/>
    <property type="project" value="InterPro"/>
</dbReference>
<evidence type="ECO:0000313" key="3">
    <source>
        <dbReference type="EMBL" id="KAI1613998.1"/>
    </source>
</evidence>
<protein>
    <submittedName>
        <fullName evidence="3">L-iditol 2-dehydrogenase</fullName>
    </submittedName>
</protein>